<name>A0A0R0C8G9_9GAMM</name>
<dbReference type="RefSeq" id="WP_425477555.1">
    <property type="nucleotide sequence ID" value="NZ_LDJJ01000115.1"/>
</dbReference>
<dbReference type="AlphaFoldDB" id="A0A0R0C8G9"/>
<dbReference type="Gene3D" id="1.10.4030.10">
    <property type="entry name" value="Porin chaperone SurA, peptide-binding domain"/>
    <property type="match status" value="1"/>
</dbReference>
<evidence type="ECO:0000313" key="2">
    <source>
        <dbReference type="Proteomes" id="UP000051863"/>
    </source>
</evidence>
<dbReference type="EMBL" id="LDJJ01000115">
    <property type="protein sequence ID" value="KRG61432.1"/>
    <property type="molecule type" value="Genomic_DNA"/>
</dbReference>
<organism evidence="1 2">
    <name type="scientific">Stenotrophomonas terrae</name>
    <dbReference type="NCBI Taxonomy" id="405446"/>
    <lineage>
        <taxon>Bacteria</taxon>
        <taxon>Pseudomonadati</taxon>
        <taxon>Pseudomonadota</taxon>
        <taxon>Gammaproteobacteria</taxon>
        <taxon>Lysobacterales</taxon>
        <taxon>Lysobacteraceae</taxon>
        <taxon>Stenotrophomonas</taxon>
    </lineage>
</organism>
<sequence>HREARQVFRLREGLAGFPVESRWGYHVVSVDAVETGQALSFDQVRAQISDYLELQVRQRDLQQFLLELRERYPVRGLEDIEAQAE</sequence>
<proteinExistence type="predicted"/>
<comment type="caution">
    <text evidence="1">The sequence shown here is derived from an EMBL/GenBank/DDBJ whole genome shotgun (WGS) entry which is preliminary data.</text>
</comment>
<evidence type="ECO:0000313" key="1">
    <source>
        <dbReference type="EMBL" id="KRG61432.1"/>
    </source>
</evidence>
<gene>
    <name evidence="1" type="ORF">ABB27_19005</name>
</gene>
<keyword evidence="2" id="KW-1185">Reference proteome</keyword>
<accession>A0A0R0C8G9</accession>
<dbReference type="PATRIC" id="fig|405446.3.peg.189"/>
<dbReference type="Gene3D" id="3.10.50.40">
    <property type="match status" value="1"/>
</dbReference>
<dbReference type="InterPro" id="IPR046357">
    <property type="entry name" value="PPIase_dom_sf"/>
</dbReference>
<reference evidence="1 2" key="1">
    <citation type="submission" date="2015-05" db="EMBL/GenBank/DDBJ databases">
        <title>Genome sequencing and analysis of members of genus Stenotrophomonas.</title>
        <authorList>
            <person name="Patil P.P."/>
            <person name="Midha S."/>
            <person name="Patil P.B."/>
        </authorList>
    </citation>
    <scope>NUCLEOTIDE SEQUENCE [LARGE SCALE GENOMIC DNA]</scope>
    <source>
        <strain evidence="1 2">DSM 18941</strain>
    </source>
</reference>
<feature type="non-terminal residue" evidence="1">
    <location>
        <position position="1"/>
    </location>
</feature>
<protein>
    <submittedName>
        <fullName evidence="1">Rotamase</fullName>
    </submittedName>
</protein>
<dbReference type="GO" id="GO:0003755">
    <property type="term" value="F:peptidyl-prolyl cis-trans isomerase activity"/>
    <property type="evidence" value="ECO:0007669"/>
    <property type="project" value="InterPro"/>
</dbReference>
<dbReference type="Proteomes" id="UP000051863">
    <property type="component" value="Unassembled WGS sequence"/>
</dbReference>